<dbReference type="EMBL" id="PIPJ01000001">
    <property type="protein sequence ID" value="RUO23546.1"/>
    <property type="molecule type" value="Genomic_DNA"/>
</dbReference>
<comment type="caution">
    <text evidence="2">The sequence shown here is derived from an EMBL/GenBank/DDBJ whole genome shotgun (WGS) entry which is preliminary data.</text>
</comment>
<evidence type="ECO:0000313" key="3">
    <source>
        <dbReference type="Proteomes" id="UP000288395"/>
    </source>
</evidence>
<evidence type="ECO:0000256" key="1">
    <source>
        <dbReference type="SAM" id="Phobius"/>
    </source>
</evidence>
<sequence length="267" mass="30317">MMVFSLFVALILERLRITPEAWKLDPTAERWDNWLNQKDDIQRWRNHDLFGPLLLVAPAILLAVLLSLNNSVLAALLINIIVLTLVIGCRSYRTALRQYFLAAKRGDEEELEAQAETLEYLKDAGLSTGQQLVWLNFRFYAAVSIWFILLGAPGALAYGLLRSRAEVFPHVLAWVEWLPLRICAFGYVLVGHFSKAMPVWLKMVPEGVDNPPQQLVDVAVAAEELPQHVNDDEKHWVEAENLVNLVRRNMILILVIVAFATLLGWVV</sequence>
<dbReference type="GO" id="GO:0046677">
    <property type="term" value="P:response to antibiotic"/>
    <property type="evidence" value="ECO:0007669"/>
    <property type="project" value="TreeGrafter"/>
</dbReference>
<keyword evidence="1" id="KW-0472">Membrane</keyword>
<proteinExistence type="predicted"/>
<keyword evidence="1" id="KW-0812">Transmembrane</keyword>
<dbReference type="Proteomes" id="UP000288395">
    <property type="component" value="Unassembled WGS sequence"/>
</dbReference>
<reference evidence="3" key="1">
    <citation type="journal article" date="2018" name="Front. Microbiol.">
        <title>Genome-Based Analysis Reveals the Taxonomy and Diversity of the Family Idiomarinaceae.</title>
        <authorList>
            <person name="Liu Y."/>
            <person name="Lai Q."/>
            <person name="Shao Z."/>
        </authorList>
    </citation>
    <scope>NUCLEOTIDE SEQUENCE [LARGE SCALE GENOMIC DNA]</scope>
    <source>
        <strain evidence="3">GBPy7</strain>
    </source>
</reference>
<feature type="transmembrane region" description="Helical" evidence="1">
    <location>
        <begin position="73"/>
        <end position="93"/>
    </location>
</feature>
<evidence type="ECO:0000313" key="2">
    <source>
        <dbReference type="EMBL" id="RUO23546.1"/>
    </source>
</evidence>
<dbReference type="PANTHER" id="PTHR38684">
    <property type="entry name" value="PROTEIN AMPE"/>
    <property type="match status" value="1"/>
</dbReference>
<dbReference type="GO" id="GO:0005886">
    <property type="term" value="C:plasma membrane"/>
    <property type="evidence" value="ECO:0007669"/>
    <property type="project" value="TreeGrafter"/>
</dbReference>
<dbReference type="Pfam" id="PF17113">
    <property type="entry name" value="AmpE"/>
    <property type="match status" value="1"/>
</dbReference>
<dbReference type="OrthoDB" id="9811967at2"/>
<organism evidence="2 3">
    <name type="scientific">Aliidiomarina iranensis</name>
    <dbReference type="NCBI Taxonomy" id="1434071"/>
    <lineage>
        <taxon>Bacteria</taxon>
        <taxon>Pseudomonadati</taxon>
        <taxon>Pseudomonadota</taxon>
        <taxon>Gammaproteobacteria</taxon>
        <taxon>Alteromonadales</taxon>
        <taxon>Idiomarinaceae</taxon>
        <taxon>Aliidiomarina</taxon>
    </lineage>
</organism>
<dbReference type="InterPro" id="IPR052966">
    <property type="entry name" value="Beta-lactamase_Reg"/>
</dbReference>
<dbReference type="PANTHER" id="PTHR38684:SF1">
    <property type="entry name" value="PROTEIN AMPE"/>
    <property type="match status" value="1"/>
</dbReference>
<feature type="transmembrane region" description="Helical" evidence="1">
    <location>
        <begin position="250"/>
        <end position="266"/>
    </location>
</feature>
<accession>A0A432W341</accession>
<feature type="transmembrane region" description="Helical" evidence="1">
    <location>
        <begin position="49"/>
        <end position="66"/>
    </location>
</feature>
<dbReference type="AlphaFoldDB" id="A0A432W341"/>
<evidence type="ECO:0008006" key="4">
    <source>
        <dbReference type="Google" id="ProtNLM"/>
    </source>
</evidence>
<name>A0A432W341_9GAMM</name>
<gene>
    <name evidence="2" type="ORF">CWE08_02550</name>
</gene>
<protein>
    <recommendedName>
        <fullName evidence="4">Regulatory signaling modulator protein AmpE</fullName>
    </recommendedName>
</protein>
<keyword evidence="1" id="KW-1133">Transmembrane helix</keyword>
<feature type="transmembrane region" description="Helical" evidence="1">
    <location>
        <begin position="173"/>
        <end position="193"/>
    </location>
</feature>
<keyword evidence="3" id="KW-1185">Reference proteome</keyword>
<dbReference type="RefSeq" id="WP_126765284.1">
    <property type="nucleotide sequence ID" value="NZ_PIPJ01000001.1"/>
</dbReference>
<dbReference type="InterPro" id="IPR031347">
    <property type="entry name" value="AmpE"/>
</dbReference>
<feature type="transmembrane region" description="Helical" evidence="1">
    <location>
        <begin position="139"/>
        <end position="161"/>
    </location>
</feature>